<dbReference type="InterPro" id="IPR010982">
    <property type="entry name" value="Lambda_DNA-bd_dom_sf"/>
</dbReference>
<organism evidence="4 5">
    <name type="scientific">Roseospira marina</name>
    <dbReference type="NCBI Taxonomy" id="140057"/>
    <lineage>
        <taxon>Bacteria</taxon>
        <taxon>Pseudomonadati</taxon>
        <taxon>Pseudomonadota</taxon>
        <taxon>Alphaproteobacteria</taxon>
        <taxon>Rhodospirillales</taxon>
        <taxon>Rhodospirillaceae</taxon>
        <taxon>Roseospira</taxon>
    </lineage>
</organism>
<dbReference type="Pfam" id="PF07883">
    <property type="entry name" value="Cupin_2"/>
    <property type="match status" value="1"/>
</dbReference>
<feature type="domain" description="HTH cro/C1-type" evidence="3">
    <location>
        <begin position="40"/>
        <end position="94"/>
    </location>
</feature>
<dbReference type="CDD" id="cd02209">
    <property type="entry name" value="cupin_XRE_C"/>
    <property type="match status" value="1"/>
</dbReference>
<protein>
    <submittedName>
        <fullName evidence="4">Helix-turn-helix domain-containing protein</fullName>
    </submittedName>
</protein>
<evidence type="ECO:0000313" key="5">
    <source>
        <dbReference type="Proteomes" id="UP000324065"/>
    </source>
</evidence>
<dbReference type="Proteomes" id="UP000324065">
    <property type="component" value="Unassembled WGS sequence"/>
</dbReference>
<feature type="compositionally biased region" description="Basic and acidic residues" evidence="2">
    <location>
        <begin position="11"/>
        <end position="21"/>
    </location>
</feature>
<dbReference type="GO" id="GO:0003700">
    <property type="term" value="F:DNA-binding transcription factor activity"/>
    <property type="evidence" value="ECO:0007669"/>
    <property type="project" value="TreeGrafter"/>
</dbReference>
<feature type="compositionally biased region" description="Polar residues" evidence="2">
    <location>
        <begin position="1"/>
        <end position="10"/>
    </location>
</feature>
<dbReference type="InterPro" id="IPR001387">
    <property type="entry name" value="Cro/C1-type_HTH"/>
</dbReference>
<dbReference type="PANTHER" id="PTHR46797">
    <property type="entry name" value="HTH-TYPE TRANSCRIPTIONAL REGULATOR"/>
    <property type="match status" value="1"/>
</dbReference>
<dbReference type="AlphaFoldDB" id="A0A5M6IGD3"/>
<feature type="region of interest" description="Disordered" evidence="2">
    <location>
        <begin position="1"/>
        <end position="30"/>
    </location>
</feature>
<dbReference type="OrthoDB" id="9805356at2"/>
<proteinExistence type="predicted"/>
<reference evidence="4 5" key="1">
    <citation type="submission" date="2019-09" db="EMBL/GenBank/DDBJ databases">
        <title>Genome sequence of Roseospira marina, one of the more divergent members of the non-sulfur purple photosynthetic bacterial family, the Rhodospirillaceae.</title>
        <authorList>
            <person name="Meyer T."/>
            <person name="Kyndt J."/>
        </authorList>
    </citation>
    <scope>NUCLEOTIDE SEQUENCE [LARGE SCALE GENOMIC DNA]</scope>
    <source>
        <strain evidence="4 5">DSM 15113</strain>
    </source>
</reference>
<dbReference type="InterPro" id="IPR050807">
    <property type="entry name" value="TransReg_Diox_bact_type"/>
</dbReference>
<dbReference type="RefSeq" id="WP_150060350.1">
    <property type="nucleotide sequence ID" value="NZ_JACHII010000001.1"/>
</dbReference>
<evidence type="ECO:0000313" key="4">
    <source>
        <dbReference type="EMBL" id="KAA5607212.1"/>
    </source>
</evidence>
<dbReference type="GO" id="GO:0003677">
    <property type="term" value="F:DNA binding"/>
    <property type="evidence" value="ECO:0007669"/>
    <property type="project" value="UniProtKB-KW"/>
</dbReference>
<evidence type="ECO:0000256" key="1">
    <source>
        <dbReference type="ARBA" id="ARBA00023125"/>
    </source>
</evidence>
<dbReference type="InterPro" id="IPR013096">
    <property type="entry name" value="Cupin_2"/>
</dbReference>
<dbReference type="InterPro" id="IPR014710">
    <property type="entry name" value="RmlC-like_jellyroll"/>
</dbReference>
<dbReference type="Gene3D" id="1.10.260.40">
    <property type="entry name" value="lambda repressor-like DNA-binding domains"/>
    <property type="match status" value="1"/>
</dbReference>
<evidence type="ECO:0000256" key="2">
    <source>
        <dbReference type="SAM" id="MobiDB-lite"/>
    </source>
</evidence>
<dbReference type="CDD" id="cd00093">
    <property type="entry name" value="HTH_XRE"/>
    <property type="match status" value="1"/>
</dbReference>
<keyword evidence="1" id="KW-0238">DNA-binding</keyword>
<dbReference type="SUPFAM" id="SSF47413">
    <property type="entry name" value="lambda repressor-like DNA-binding domains"/>
    <property type="match status" value="1"/>
</dbReference>
<dbReference type="Gene3D" id="2.60.120.10">
    <property type="entry name" value="Jelly Rolls"/>
    <property type="match status" value="1"/>
</dbReference>
<gene>
    <name evidence="4" type="ORF">F1188_00110</name>
</gene>
<name>A0A5M6IGD3_9PROT</name>
<dbReference type="GO" id="GO:0005829">
    <property type="term" value="C:cytosol"/>
    <property type="evidence" value="ECO:0007669"/>
    <property type="project" value="TreeGrafter"/>
</dbReference>
<dbReference type="SMART" id="SM00530">
    <property type="entry name" value="HTH_XRE"/>
    <property type="match status" value="1"/>
</dbReference>
<accession>A0A5M6IGD3</accession>
<dbReference type="EMBL" id="VWPJ01000001">
    <property type="protein sequence ID" value="KAA5607212.1"/>
    <property type="molecule type" value="Genomic_DNA"/>
</dbReference>
<dbReference type="InterPro" id="IPR011051">
    <property type="entry name" value="RmlC_Cupin_sf"/>
</dbReference>
<dbReference type="PANTHER" id="PTHR46797:SF19">
    <property type="entry name" value="BLL2473 PROTEIN"/>
    <property type="match status" value="1"/>
</dbReference>
<comment type="caution">
    <text evidence="4">The sequence shown here is derived from an EMBL/GenBank/DDBJ whole genome shotgun (WGS) entry which is preliminary data.</text>
</comment>
<keyword evidence="5" id="KW-1185">Reference proteome</keyword>
<dbReference type="SUPFAM" id="SSF51182">
    <property type="entry name" value="RmlC-like cupins"/>
    <property type="match status" value="1"/>
</dbReference>
<evidence type="ECO:0000259" key="3">
    <source>
        <dbReference type="PROSITE" id="PS50943"/>
    </source>
</evidence>
<dbReference type="PROSITE" id="PS50943">
    <property type="entry name" value="HTH_CROC1"/>
    <property type="match status" value="1"/>
</dbReference>
<dbReference type="Pfam" id="PF01381">
    <property type="entry name" value="HTH_3"/>
    <property type="match status" value="1"/>
</dbReference>
<sequence>MARSPSSTSQREPDDTDRQDPHAVGGAPENSLEFAIGRQVREFRTRMEMTVVDLAKHAGLSAGMLSKIENGQTSPSLATLYRLSVALNVPVTAFFRKFEEQRDATHVRAGQGLTIERRGTRAGHQYQLLGHTVGKPIIMEPYLVTLTEESEVFPLFQHTGLEFIYVLEGAVGYRHGNKLYDLEPGDSLFFDADAPHGPEDLRRLPLRLLSVIVYPRHES</sequence>